<dbReference type="HOGENOM" id="CLU_054927_0_0_11"/>
<dbReference type="STRING" id="419015.HMPREF3214_00695"/>
<evidence type="ECO:0000313" key="2">
    <source>
        <dbReference type="EMBL" id="ERH30897.1"/>
    </source>
</evidence>
<name>U1SJT9_9BIFI</name>
<dbReference type="InterPro" id="IPR002881">
    <property type="entry name" value="DUF58"/>
</dbReference>
<dbReference type="PANTHER" id="PTHR33608:SF3">
    <property type="entry name" value="SLR2013 PROTEIN"/>
    <property type="match status" value="1"/>
</dbReference>
<evidence type="ECO:0000259" key="1">
    <source>
        <dbReference type="Pfam" id="PF01882"/>
    </source>
</evidence>
<evidence type="ECO:0000313" key="3">
    <source>
        <dbReference type="Proteomes" id="UP000016519"/>
    </source>
</evidence>
<proteinExistence type="predicted"/>
<dbReference type="Proteomes" id="UP000016519">
    <property type="component" value="Unassembled WGS sequence"/>
</dbReference>
<dbReference type="RefSeq" id="WP_021617977.1">
    <property type="nucleotide sequence ID" value="NZ_KE952644.1"/>
</dbReference>
<keyword evidence="3" id="KW-1185">Reference proteome</keyword>
<gene>
    <name evidence="2" type="ORF">HMPREF9244_00845</name>
</gene>
<comment type="caution">
    <text evidence="2">The sequence shown here is derived from an EMBL/GenBank/DDBJ whole genome shotgun (WGS) entry which is preliminary data.</text>
</comment>
<feature type="domain" description="DUF58" evidence="1">
    <location>
        <begin position="50"/>
        <end position="218"/>
    </location>
</feature>
<accession>U1SJT9</accession>
<dbReference type="PANTHER" id="PTHR33608">
    <property type="entry name" value="BLL2464 PROTEIN"/>
    <property type="match status" value="1"/>
</dbReference>
<dbReference type="EMBL" id="AWSI01000021">
    <property type="protein sequence ID" value="ERH30897.1"/>
    <property type="molecule type" value="Genomic_DNA"/>
</dbReference>
<organism evidence="2 3">
    <name type="scientific">Alloscardovia omnicolens F0580</name>
    <dbReference type="NCBI Taxonomy" id="1321816"/>
    <lineage>
        <taxon>Bacteria</taxon>
        <taxon>Bacillati</taxon>
        <taxon>Actinomycetota</taxon>
        <taxon>Actinomycetes</taxon>
        <taxon>Bifidobacteriales</taxon>
        <taxon>Bifidobacteriaceae</taxon>
        <taxon>Alloscardovia</taxon>
    </lineage>
</organism>
<dbReference type="GeneID" id="35868226"/>
<sequence>MTYQKHVDPIRRKIEALGPRLSLPIVRKAMGIMEGEHPTHRRGSGDEFLDLRPYIIGDEARSIDWKASARSGLPIVVSREHNATSNVWMIIDAGRQLLGSTPAGERHIDVAMNAVRMFSMLSLKRGDNVNFVLGDSHSITRMPFTGGYEQCDALLEQISHHDFPYSSDWDAMLDYAVHLRDKYSLMILITRDKAWSSAALHRVSILSQTHPVVVVNISSANPFESSAHFHSIYAEDSTRNHIMAKIPAFMRHSAVSTEVAISRQLSADELHHRLAKTGATLFHAESNESMFSDFIHRISQTQRSPHFGVQPSPVSTSAR</sequence>
<protein>
    <recommendedName>
        <fullName evidence="1">DUF58 domain-containing protein</fullName>
    </recommendedName>
</protein>
<dbReference type="PATRIC" id="fig|1321816.3.peg.747"/>
<dbReference type="AlphaFoldDB" id="U1SJT9"/>
<dbReference type="Pfam" id="PF01882">
    <property type="entry name" value="DUF58"/>
    <property type="match status" value="1"/>
</dbReference>
<reference evidence="2 3" key="1">
    <citation type="submission" date="2013-08" db="EMBL/GenBank/DDBJ databases">
        <authorList>
            <person name="Weinstock G."/>
            <person name="Sodergren E."/>
            <person name="Wylie T."/>
            <person name="Fulton L."/>
            <person name="Fulton R."/>
            <person name="Fronick C."/>
            <person name="O'Laughlin M."/>
            <person name="Godfrey J."/>
            <person name="Miner T."/>
            <person name="Herter B."/>
            <person name="Appelbaum E."/>
            <person name="Cordes M."/>
            <person name="Lek S."/>
            <person name="Wollam A."/>
            <person name="Pepin K.H."/>
            <person name="Palsikar V.B."/>
            <person name="Mitreva M."/>
            <person name="Wilson R.K."/>
        </authorList>
    </citation>
    <scope>NUCLEOTIDE SEQUENCE [LARGE SCALE GENOMIC DNA]</scope>
    <source>
        <strain evidence="2 3">F0580</strain>
    </source>
</reference>